<evidence type="ECO:0000256" key="1">
    <source>
        <dbReference type="SAM" id="Phobius"/>
    </source>
</evidence>
<proteinExistence type="predicted"/>
<keyword evidence="3" id="KW-1185">Reference proteome</keyword>
<feature type="transmembrane region" description="Helical" evidence="1">
    <location>
        <begin position="36"/>
        <end position="54"/>
    </location>
</feature>
<dbReference type="RefSeq" id="WP_205602107.1">
    <property type="nucleotide sequence ID" value="NZ_JAUFQS010000005.1"/>
</dbReference>
<evidence type="ECO:0000313" key="2">
    <source>
        <dbReference type="EMBL" id="MDN3687422.1"/>
    </source>
</evidence>
<keyword evidence="1" id="KW-0812">Transmembrane</keyword>
<dbReference type="SUPFAM" id="SSF88723">
    <property type="entry name" value="PIN domain-like"/>
    <property type="match status" value="1"/>
</dbReference>
<organism evidence="2 3">
    <name type="scientific">Cyclobacterium jeungdonense</name>
    <dbReference type="NCBI Taxonomy" id="708087"/>
    <lineage>
        <taxon>Bacteria</taxon>
        <taxon>Pseudomonadati</taxon>
        <taxon>Bacteroidota</taxon>
        <taxon>Cytophagia</taxon>
        <taxon>Cytophagales</taxon>
        <taxon>Cyclobacteriaceae</taxon>
        <taxon>Cyclobacterium</taxon>
    </lineage>
</organism>
<dbReference type="Proteomes" id="UP001236663">
    <property type="component" value="Unassembled WGS sequence"/>
</dbReference>
<keyword evidence="1" id="KW-1133">Transmembrane helix</keyword>
<reference evidence="3" key="1">
    <citation type="journal article" date="2019" name="Int. J. Syst. Evol. Microbiol.">
        <title>The Global Catalogue of Microorganisms (GCM) 10K type strain sequencing project: providing services to taxonomists for standard genome sequencing and annotation.</title>
        <authorList>
            <consortium name="The Broad Institute Genomics Platform"/>
            <consortium name="The Broad Institute Genome Sequencing Center for Infectious Disease"/>
            <person name="Wu L."/>
            <person name="Ma J."/>
        </authorList>
    </citation>
    <scope>NUCLEOTIDE SEQUENCE [LARGE SCALE GENOMIC DNA]</scope>
    <source>
        <strain evidence="3">CECT 7706</strain>
    </source>
</reference>
<dbReference type="InterPro" id="IPR029060">
    <property type="entry name" value="PIN-like_dom_sf"/>
</dbReference>
<comment type="caution">
    <text evidence="2">The sequence shown here is derived from an EMBL/GenBank/DDBJ whole genome shotgun (WGS) entry which is preliminary data.</text>
</comment>
<dbReference type="EMBL" id="JAUFQS010000005">
    <property type="protein sequence ID" value="MDN3687422.1"/>
    <property type="molecule type" value="Genomic_DNA"/>
</dbReference>
<accession>A0ABT8C4W3</accession>
<gene>
    <name evidence="2" type="ORF">QWZ15_06260</name>
</gene>
<evidence type="ECO:0000313" key="3">
    <source>
        <dbReference type="Proteomes" id="UP001236663"/>
    </source>
</evidence>
<evidence type="ECO:0008006" key="4">
    <source>
        <dbReference type="Google" id="ProtNLM"/>
    </source>
</evidence>
<protein>
    <recommendedName>
        <fullName evidence="4">PIN domain-containing protein</fullName>
    </recommendedName>
</protein>
<sequence length="82" mass="9298">MNDKLFLDTTVEVDLLGERKPHYESVARIATLADGGSLQLIVFALPYATVYYLLSRFEAKGLQRLREVTHKLRLPLLPTTIP</sequence>
<name>A0ABT8C4W3_9BACT</name>
<keyword evidence="1" id="KW-0472">Membrane</keyword>